<sequence>MAKHKTNGRNDNPYVHITTPTSASDKRSKDKVLEMLGRCGKKVRMGDKRIVRIKEKVLVAHGVAKISAYVTHGIFPKSDLAEGLSYFWITDSCGLTVK</sequence>
<evidence type="ECO:0000256" key="1">
    <source>
        <dbReference type="SAM" id="MobiDB-lite"/>
    </source>
</evidence>
<keyword evidence="3" id="KW-1185">Reference proteome</keyword>
<evidence type="ECO:0000313" key="2">
    <source>
        <dbReference type="EMBL" id="VVA94078.1"/>
    </source>
</evidence>
<name>A0A565AXB7_9BRAS</name>
<dbReference type="EMBL" id="CABITT030000002">
    <property type="protein sequence ID" value="VVA94078.1"/>
    <property type="molecule type" value="Genomic_DNA"/>
</dbReference>
<evidence type="ECO:0000313" key="3">
    <source>
        <dbReference type="Proteomes" id="UP000489600"/>
    </source>
</evidence>
<comment type="caution">
    <text evidence="2">The sequence shown here is derived from an EMBL/GenBank/DDBJ whole genome shotgun (WGS) entry which is preliminary data.</text>
</comment>
<dbReference type="Proteomes" id="UP000489600">
    <property type="component" value="Unassembled WGS sequence"/>
</dbReference>
<feature type="region of interest" description="Disordered" evidence="1">
    <location>
        <begin position="1"/>
        <end position="27"/>
    </location>
</feature>
<protein>
    <submittedName>
        <fullName evidence="2">Uncharacterized protein</fullName>
    </submittedName>
</protein>
<reference evidence="2" key="1">
    <citation type="submission" date="2019-07" db="EMBL/GenBank/DDBJ databases">
        <authorList>
            <person name="Dittberner H."/>
        </authorList>
    </citation>
    <scope>NUCLEOTIDE SEQUENCE [LARGE SCALE GENOMIC DNA]</scope>
</reference>
<gene>
    <name evidence="2" type="ORF">ANE_LOCUS4523</name>
</gene>
<proteinExistence type="predicted"/>
<accession>A0A565AXB7</accession>
<organism evidence="2 3">
    <name type="scientific">Arabis nemorensis</name>
    <dbReference type="NCBI Taxonomy" id="586526"/>
    <lineage>
        <taxon>Eukaryota</taxon>
        <taxon>Viridiplantae</taxon>
        <taxon>Streptophyta</taxon>
        <taxon>Embryophyta</taxon>
        <taxon>Tracheophyta</taxon>
        <taxon>Spermatophyta</taxon>
        <taxon>Magnoliopsida</taxon>
        <taxon>eudicotyledons</taxon>
        <taxon>Gunneridae</taxon>
        <taxon>Pentapetalae</taxon>
        <taxon>rosids</taxon>
        <taxon>malvids</taxon>
        <taxon>Brassicales</taxon>
        <taxon>Brassicaceae</taxon>
        <taxon>Arabideae</taxon>
        <taxon>Arabis</taxon>
    </lineage>
</organism>
<dbReference type="AlphaFoldDB" id="A0A565AXB7"/>